<keyword evidence="4 6" id="KW-0472">Membrane</keyword>
<dbReference type="Pfam" id="PF00955">
    <property type="entry name" value="HCO3_cotransp"/>
    <property type="match status" value="1"/>
</dbReference>
<dbReference type="Proteomes" id="UP000005408">
    <property type="component" value="Unassembled WGS sequence"/>
</dbReference>
<dbReference type="GO" id="GO:0051453">
    <property type="term" value="P:regulation of intracellular pH"/>
    <property type="evidence" value="ECO:0007669"/>
    <property type="project" value="TreeGrafter"/>
</dbReference>
<sequence length="183" mass="21637">LAALKGMQFVDRLALIFMPKKYQPDHMYLRHVPIKRVHLFTLFQIVCLAVLWVVKMIKSISILFPVMVLGTCIVRKLFDYIFEQRELKWLDDLMPEDKKMAKEDQEMAGDGEKDQLLNEEESKFNYNRVNISEEVNKTGMWLQVRRSSTREDSLHDKNRKNMKNEENSEKKGQKAAFYFGENA</sequence>
<proteinExistence type="predicted"/>
<dbReference type="EnsemblMetazoa" id="G33639.1">
    <property type="protein sequence ID" value="G33639.1:cds"/>
    <property type="gene ID" value="G33639"/>
</dbReference>
<feature type="compositionally biased region" description="Basic and acidic residues" evidence="5">
    <location>
        <begin position="162"/>
        <end position="172"/>
    </location>
</feature>
<evidence type="ECO:0000256" key="3">
    <source>
        <dbReference type="ARBA" id="ARBA00022989"/>
    </source>
</evidence>
<protein>
    <recommendedName>
        <fullName evidence="7">Bicarbonate transporter-like transmembrane domain-containing protein</fullName>
    </recommendedName>
</protein>
<evidence type="ECO:0000256" key="1">
    <source>
        <dbReference type="ARBA" id="ARBA00004141"/>
    </source>
</evidence>
<dbReference type="GO" id="GO:0006820">
    <property type="term" value="P:monoatomic anion transport"/>
    <property type="evidence" value="ECO:0007669"/>
    <property type="project" value="InterPro"/>
</dbReference>
<keyword evidence="3 6" id="KW-1133">Transmembrane helix</keyword>
<organism evidence="8 9">
    <name type="scientific">Magallana gigas</name>
    <name type="common">Pacific oyster</name>
    <name type="synonym">Crassostrea gigas</name>
    <dbReference type="NCBI Taxonomy" id="29159"/>
    <lineage>
        <taxon>Eukaryota</taxon>
        <taxon>Metazoa</taxon>
        <taxon>Spiralia</taxon>
        <taxon>Lophotrochozoa</taxon>
        <taxon>Mollusca</taxon>
        <taxon>Bivalvia</taxon>
        <taxon>Autobranchia</taxon>
        <taxon>Pteriomorphia</taxon>
        <taxon>Ostreida</taxon>
        <taxon>Ostreoidea</taxon>
        <taxon>Ostreidae</taxon>
        <taxon>Magallana</taxon>
    </lineage>
</organism>
<dbReference type="GO" id="GO:0005886">
    <property type="term" value="C:plasma membrane"/>
    <property type="evidence" value="ECO:0007669"/>
    <property type="project" value="TreeGrafter"/>
</dbReference>
<dbReference type="PANTHER" id="PTHR11453:SF36">
    <property type="entry name" value="ANION EXCHANGE PROTEIN"/>
    <property type="match status" value="1"/>
</dbReference>
<name>A0A8W8MPQ5_MAGGI</name>
<dbReference type="InterPro" id="IPR011531">
    <property type="entry name" value="HCO3_transpt-like_TM_dom"/>
</dbReference>
<evidence type="ECO:0000256" key="5">
    <source>
        <dbReference type="SAM" id="MobiDB-lite"/>
    </source>
</evidence>
<feature type="region of interest" description="Disordered" evidence="5">
    <location>
        <begin position="144"/>
        <end position="183"/>
    </location>
</feature>
<dbReference type="PANTHER" id="PTHR11453">
    <property type="entry name" value="ANION EXCHANGE PROTEIN"/>
    <property type="match status" value="1"/>
</dbReference>
<comment type="subcellular location">
    <subcellularLocation>
        <location evidence="1">Membrane</location>
        <topology evidence="1">Multi-pass membrane protein</topology>
    </subcellularLocation>
</comment>
<keyword evidence="2 6" id="KW-0812">Transmembrane</keyword>
<evidence type="ECO:0000313" key="8">
    <source>
        <dbReference type="EnsemblMetazoa" id="G33639.1:cds"/>
    </source>
</evidence>
<evidence type="ECO:0000259" key="7">
    <source>
        <dbReference type="Pfam" id="PF00955"/>
    </source>
</evidence>
<reference evidence="8" key="1">
    <citation type="submission" date="2022-08" db="UniProtKB">
        <authorList>
            <consortium name="EnsemblMetazoa"/>
        </authorList>
    </citation>
    <scope>IDENTIFICATION</scope>
    <source>
        <strain evidence="8">05x7-T-G4-1.051#20</strain>
    </source>
</reference>
<keyword evidence="9" id="KW-1185">Reference proteome</keyword>
<feature type="transmembrane region" description="Helical" evidence="6">
    <location>
        <begin position="37"/>
        <end position="54"/>
    </location>
</feature>
<dbReference type="GO" id="GO:0008510">
    <property type="term" value="F:sodium:bicarbonate symporter activity"/>
    <property type="evidence" value="ECO:0007669"/>
    <property type="project" value="TreeGrafter"/>
</dbReference>
<evidence type="ECO:0000313" key="9">
    <source>
        <dbReference type="Proteomes" id="UP000005408"/>
    </source>
</evidence>
<dbReference type="AlphaFoldDB" id="A0A8W8MPQ5"/>
<evidence type="ECO:0000256" key="2">
    <source>
        <dbReference type="ARBA" id="ARBA00022692"/>
    </source>
</evidence>
<dbReference type="GO" id="GO:0005452">
    <property type="term" value="F:solute:inorganic anion antiporter activity"/>
    <property type="evidence" value="ECO:0007669"/>
    <property type="project" value="InterPro"/>
</dbReference>
<accession>A0A8W8MPQ5</accession>
<dbReference type="InterPro" id="IPR003020">
    <property type="entry name" value="HCO3_transpt_euk"/>
</dbReference>
<feature type="domain" description="Bicarbonate transporter-like transmembrane" evidence="7">
    <location>
        <begin position="2"/>
        <end position="95"/>
    </location>
</feature>
<evidence type="ECO:0000256" key="4">
    <source>
        <dbReference type="ARBA" id="ARBA00023136"/>
    </source>
</evidence>
<evidence type="ECO:0000256" key="6">
    <source>
        <dbReference type="SAM" id="Phobius"/>
    </source>
</evidence>